<proteinExistence type="predicted"/>
<evidence type="ECO:0000256" key="1">
    <source>
        <dbReference type="SAM" id="MobiDB-lite"/>
    </source>
</evidence>
<evidence type="ECO:0000313" key="3">
    <source>
        <dbReference type="Proteomes" id="UP000248423"/>
    </source>
</evidence>
<protein>
    <submittedName>
        <fullName evidence="2">Uncharacterized protein</fullName>
    </submittedName>
</protein>
<name>A0A319EFY2_ASPSB</name>
<sequence>MEDKCQGASMASDTAPQTTPLGAFGFNLCNWGKRIENKVYTLNPTPDLSMEDLVPFSPTAAERQQPLAVEYRRNAGYLATANLQDDPNRRGRSGSKWGVKEVNAVRAVPLLDLEPKRIIPARYFPEDGNEDFSWLLKCIGAAKDDDLREFVASKFRGNPYQGFFKHLGELSTTNTSEESIIRSHKRKTSASSATTELSTSSNEDSDEAVSTVTLVDFINHTLMNMDNYKELNLPNRPGRRKPDISGSDRKSYLSVVSLECKGRNAGGLKREVAELLGAMFAQQQTPLPVKHQDQETFVLSMHGTLFYVSAAYFSPRYIAYIRDGSYSGEETFLWVRQSIHFDLKKVEDRGEALRFVWGLVIYISSGSARVNIVSSAIHEASS</sequence>
<organism evidence="2 3">
    <name type="scientific">Aspergillus sclerotiicarbonarius (strain CBS 121057 / IBT 28362)</name>
    <dbReference type="NCBI Taxonomy" id="1448318"/>
    <lineage>
        <taxon>Eukaryota</taxon>
        <taxon>Fungi</taxon>
        <taxon>Dikarya</taxon>
        <taxon>Ascomycota</taxon>
        <taxon>Pezizomycotina</taxon>
        <taxon>Eurotiomycetes</taxon>
        <taxon>Eurotiomycetidae</taxon>
        <taxon>Eurotiales</taxon>
        <taxon>Aspergillaceae</taxon>
        <taxon>Aspergillus</taxon>
        <taxon>Aspergillus subgen. Circumdati</taxon>
    </lineage>
</organism>
<dbReference type="Proteomes" id="UP000248423">
    <property type="component" value="Unassembled WGS sequence"/>
</dbReference>
<dbReference type="OrthoDB" id="4526849at2759"/>
<feature type="compositionally biased region" description="Low complexity" evidence="1">
    <location>
        <begin position="189"/>
        <end position="201"/>
    </location>
</feature>
<reference evidence="2 3" key="1">
    <citation type="submission" date="2018-02" db="EMBL/GenBank/DDBJ databases">
        <title>The genomes of Aspergillus section Nigri reveals drivers in fungal speciation.</title>
        <authorList>
            <consortium name="DOE Joint Genome Institute"/>
            <person name="Vesth T.C."/>
            <person name="Nybo J."/>
            <person name="Theobald S."/>
            <person name="Brandl J."/>
            <person name="Frisvad J.C."/>
            <person name="Nielsen K.F."/>
            <person name="Lyhne E.K."/>
            <person name="Kogle M.E."/>
            <person name="Kuo A."/>
            <person name="Riley R."/>
            <person name="Clum A."/>
            <person name="Nolan M."/>
            <person name="Lipzen A."/>
            <person name="Salamov A."/>
            <person name="Henrissat B."/>
            <person name="Wiebenga A."/>
            <person name="De vries R.P."/>
            <person name="Grigoriev I.V."/>
            <person name="Mortensen U.H."/>
            <person name="Andersen M.R."/>
            <person name="Baker S.E."/>
        </authorList>
    </citation>
    <scope>NUCLEOTIDE SEQUENCE [LARGE SCALE GENOMIC DNA]</scope>
    <source>
        <strain evidence="2 3">CBS 121057</strain>
    </source>
</reference>
<evidence type="ECO:0000313" key="2">
    <source>
        <dbReference type="EMBL" id="PYI09187.1"/>
    </source>
</evidence>
<gene>
    <name evidence="2" type="ORF">BO78DRAFT_405151</name>
</gene>
<accession>A0A319EFY2</accession>
<dbReference type="VEuPathDB" id="FungiDB:BO78DRAFT_405151"/>
<feature type="region of interest" description="Disordered" evidence="1">
    <location>
        <begin position="175"/>
        <end position="205"/>
    </location>
</feature>
<dbReference type="EMBL" id="KZ826329">
    <property type="protein sequence ID" value="PYI09187.1"/>
    <property type="molecule type" value="Genomic_DNA"/>
</dbReference>
<dbReference type="AlphaFoldDB" id="A0A319EFY2"/>
<keyword evidence="3" id="KW-1185">Reference proteome</keyword>